<gene>
    <name evidence="3" type="ORF">ACFQDI_01675</name>
</gene>
<accession>A0ABW0KJY2</accession>
<sequence length="210" mass="23778">MKSRILLAALALVVSIPAFAGEFVSLFDGKTLTGWKNPYDWGQIDIVNGEIHLTGEKKFFVVTEKPYSDFIFEGDILLPEGQANSGFMFRAHVEKNKVFGYQAEVDGDANRKWSGGLYDEGRRMWFISPIKGNKESEAAFRARAGDAFKRNDWNTYRIECRGKSLKIFVNGVLTTDVEDDKDASGVIAIQHHGEKGQTYKFRNLRIQELK</sequence>
<reference evidence="4" key="1">
    <citation type="journal article" date="2019" name="Int. J. Syst. Evol. Microbiol.">
        <title>The Global Catalogue of Microorganisms (GCM) 10K type strain sequencing project: providing services to taxonomists for standard genome sequencing and annotation.</title>
        <authorList>
            <consortium name="The Broad Institute Genomics Platform"/>
            <consortium name="The Broad Institute Genome Sequencing Center for Infectious Disease"/>
            <person name="Wu L."/>
            <person name="Ma J."/>
        </authorList>
    </citation>
    <scope>NUCLEOTIDE SEQUENCE [LARGE SCALE GENOMIC DNA]</scope>
    <source>
        <strain evidence="4">CGMCC 4.1469</strain>
    </source>
</reference>
<evidence type="ECO:0000313" key="4">
    <source>
        <dbReference type="Proteomes" id="UP001596052"/>
    </source>
</evidence>
<name>A0ABW0KJY2_9BACT</name>
<feature type="signal peptide" evidence="1">
    <location>
        <begin position="1"/>
        <end position="20"/>
    </location>
</feature>
<organism evidence="3 4">
    <name type="scientific">Prosthecobacter fluviatilis</name>
    <dbReference type="NCBI Taxonomy" id="445931"/>
    <lineage>
        <taxon>Bacteria</taxon>
        <taxon>Pseudomonadati</taxon>
        <taxon>Verrucomicrobiota</taxon>
        <taxon>Verrucomicrobiia</taxon>
        <taxon>Verrucomicrobiales</taxon>
        <taxon>Verrucomicrobiaceae</taxon>
        <taxon>Prosthecobacter</taxon>
    </lineage>
</organism>
<feature type="domain" description="3-keto-alpha-glucoside-1,2-lyase/3-keto-2-hydroxy-glucal hydratase" evidence="2">
    <location>
        <begin position="23"/>
        <end position="207"/>
    </location>
</feature>
<keyword evidence="4" id="KW-1185">Reference proteome</keyword>
<evidence type="ECO:0000313" key="3">
    <source>
        <dbReference type="EMBL" id="MFC5453550.1"/>
    </source>
</evidence>
<dbReference type="EMBL" id="JBHSMQ010000001">
    <property type="protein sequence ID" value="MFC5453550.1"/>
    <property type="molecule type" value="Genomic_DNA"/>
</dbReference>
<evidence type="ECO:0000259" key="2">
    <source>
        <dbReference type="Pfam" id="PF06439"/>
    </source>
</evidence>
<dbReference type="InterPro" id="IPR010496">
    <property type="entry name" value="AL/BT2_dom"/>
</dbReference>
<evidence type="ECO:0000256" key="1">
    <source>
        <dbReference type="SAM" id="SignalP"/>
    </source>
</evidence>
<dbReference type="Proteomes" id="UP001596052">
    <property type="component" value="Unassembled WGS sequence"/>
</dbReference>
<feature type="chain" id="PRO_5047028917" evidence="1">
    <location>
        <begin position="21"/>
        <end position="210"/>
    </location>
</feature>
<proteinExistence type="predicted"/>
<comment type="caution">
    <text evidence="3">The sequence shown here is derived from an EMBL/GenBank/DDBJ whole genome shotgun (WGS) entry which is preliminary data.</text>
</comment>
<dbReference type="RefSeq" id="WP_377162732.1">
    <property type="nucleotide sequence ID" value="NZ_JBHSMQ010000001.1"/>
</dbReference>
<dbReference type="Gene3D" id="2.60.120.560">
    <property type="entry name" value="Exo-inulinase, domain 1"/>
    <property type="match status" value="1"/>
</dbReference>
<keyword evidence="1" id="KW-0732">Signal</keyword>
<dbReference type="Pfam" id="PF06439">
    <property type="entry name" value="3keto-disac_hyd"/>
    <property type="match status" value="1"/>
</dbReference>
<protein>
    <submittedName>
        <fullName evidence="3">DUF1080 domain-containing protein</fullName>
    </submittedName>
</protein>